<keyword evidence="6 10" id="KW-0443">Lipid metabolism</keyword>
<comment type="function">
    <text evidence="10">Catalyzes the transfer of an acyl group from acyl-phosphate (acyl-PO(4)) to glycerol-3-phosphate (G3P) to form lysophosphatidic acid (LPA). This enzyme utilizes acyl-phosphate as fatty acyl donor, but not acyl-CoA or acyl-ACP.</text>
</comment>
<comment type="subunit">
    <text evidence="10">Probably interacts with PlsX.</text>
</comment>
<keyword evidence="2 10" id="KW-0444">Lipid biosynthesis</keyword>
<keyword evidence="1 10" id="KW-1003">Cell membrane</keyword>
<dbReference type="GO" id="GO:0043772">
    <property type="term" value="F:acyl-phosphate glycerol-3-phosphate acyltransferase activity"/>
    <property type="evidence" value="ECO:0007669"/>
    <property type="project" value="UniProtKB-UniRule"/>
</dbReference>
<evidence type="ECO:0000256" key="7">
    <source>
        <dbReference type="ARBA" id="ARBA00023136"/>
    </source>
</evidence>
<dbReference type="InterPro" id="IPR003811">
    <property type="entry name" value="G3P_acylTferase_PlsY"/>
</dbReference>
<evidence type="ECO:0000256" key="2">
    <source>
        <dbReference type="ARBA" id="ARBA00022516"/>
    </source>
</evidence>
<feature type="transmembrane region" description="Helical" evidence="10">
    <location>
        <begin position="53"/>
        <end position="74"/>
    </location>
</feature>
<evidence type="ECO:0000256" key="9">
    <source>
        <dbReference type="ARBA" id="ARBA00023264"/>
    </source>
</evidence>
<keyword evidence="7 10" id="KW-0472">Membrane</keyword>
<feature type="transmembrane region" description="Helical" evidence="10">
    <location>
        <begin position="86"/>
        <end position="104"/>
    </location>
</feature>
<evidence type="ECO:0000256" key="6">
    <source>
        <dbReference type="ARBA" id="ARBA00023098"/>
    </source>
</evidence>
<dbReference type="AlphaFoldDB" id="A0A832GM22"/>
<comment type="catalytic activity">
    <reaction evidence="10">
        <text>an acyl phosphate + sn-glycerol 3-phosphate = a 1-acyl-sn-glycero-3-phosphate + phosphate</text>
        <dbReference type="Rhea" id="RHEA:34075"/>
        <dbReference type="ChEBI" id="CHEBI:43474"/>
        <dbReference type="ChEBI" id="CHEBI:57597"/>
        <dbReference type="ChEBI" id="CHEBI:57970"/>
        <dbReference type="ChEBI" id="CHEBI:59918"/>
        <dbReference type="EC" id="2.3.1.275"/>
    </reaction>
</comment>
<evidence type="ECO:0000256" key="5">
    <source>
        <dbReference type="ARBA" id="ARBA00022989"/>
    </source>
</evidence>
<dbReference type="EMBL" id="DSZU01000028">
    <property type="protein sequence ID" value="HGV54825.1"/>
    <property type="molecule type" value="Genomic_DNA"/>
</dbReference>
<gene>
    <name evidence="10 11" type="primary">plsY</name>
    <name evidence="11" type="ORF">ENT73_01875</name>
</gene>
<dbReference type="GO" id="GO:0008654">
    <property type="term" value="P:phospholipid biosynthetic process"/>
    <property type="evidence" value="ECO:0007669"/>
    <property type="project" value="UniProtKB-UniRule"/>
</dbReference>
<evidence type="ECO:0000256" key="3">
    <source>
        <dbReference type="ARBA" id="ARBA00022679"/>
    </source>
</evidence>
<evidence type="ECO:0000256" key="4">
    <source>
        <dbReference type="ARBA" id="ARBA00022692"/>
    </source>
</evidence>
<comment type="caution">
    <text evidence="11">The sequence shown here is derived from an EMBL/GenBank/DDBJ whole genome shotgun (WGS) entry which is preliminary data.</text>
</comment>
<comment type="pathway">
    <text evidence="10">Lipid metabolism; phospholipid metabolism.</text>
</comment>
<dbReference type="UniPathway" id="UPA00085"/>
<sequence>MKFSYLIFFFLAYLLGSIPFALLISLPQGVDPRKAGSGNPGATNVARLLGKKWGLLTFLGDAGKGILVLIIVKLTVSENFAENPSLYAGVAFFAVLGHLFSLYLKFKGGKGVATTIGTFLILTPKALLLTLIVFFFTVYFSGFVSLGSILAVSLLPLLIYLFKYPNEYVYSSLGLAFLIIIKHKENIKRLLKGEEKTWKKEKNV</sequence>
<evidence type="ECO:0000256" key="8">
    <source>
        <dbReference type="ARBA" id="ARBA00023209"/>
    </source>
</evidence>
<accession>A0A832GM22</accession>
<protein>
    <recommendedName>
        <fullName evidence="10">Glycerol-3-phosphate acyltransferase</fullName>
    </recommendedName>
    <alternativeName>
        <fullName evidence="10">Acyl-PO4 G3P acyltransferase</fullName>
    </alternativeName>
    <alternativeName>
        <fullName evidence="10">Acyl-phosphate--glycerol-3-phosphate acyltransferase</fullName>
    </alternativeName>
    <alternativeName>
        <fullName evidence="10">G3P acyltransferase</fullName>
        <shortName evidence="10">GPAT</shortName>
        <ecNumber evidence="10">2.3.1.275</ecNumber>
    </alternativeName>
    <alternativeName>
        <fullName evidence="10">Lysophosphatidic acid synthase</fullName>
        <shortName evidence="10">LPA synthase</shortName>
    </alternativeName>
</protein>
<organism evidence="11">
    <name type="scientific">Caldimicrobium thiodismutans</name>
    <dbReference type="NCBI Taxonomy" id="1653476"/>
    <lineage>
        <taxon>Bacteria</taxon>
        <taxon>Pseudomonadati</taxon>
        <taxon>Thermodesulfobacteriota</taxon>
        <taxon>Thermodesulfobacteria</taxon>
        <taxon>Thermodesulfobacteriales</taxon>
        <taxon>Thermodesulfobacteriaceae</taxon>
        <taxon>Caldimicrobium</taxon>
    </lineage>
</organism>
<dbReference type="PANTHER" id="PTHR30309:SF0">
    <property type="entry name" value="GLYCEROL-3-PHOSPHATE ACYLTRANSFERASE-RELATED"/>
    <property type="match status" value="1"/>
</dbReference>
<dbReference type="SMART" id="SM01207">
    <property type="entry name" value="G3P_acyltransf"/>
    <property type="match status" value="1"/>
</dbReference>
<evidence type="ECO:0000256" key="1">
    <source>
        <dbReference type="ARBA" id="ARBA00022475"/>
    </source>
</evidence>
<dbReference type="Pfam" id="PF02660">
    <property type="entry name" value="G3P_acyltransf"/>
    <property type="match status" value="1"/>
</dbReference>
<keyword evidence="11" id="KW-0012">Acyltransferase</keyword>
<keyword evidence="3 10" id="KW-0808">Transferase</keyword>
<dbReference type="GO" id="GO:0005886">
    <property type="term" value="C:plasma membrane"/>
    <property type="evidence" value="ECO:0007669"/>
    <property type="project" value="UniProtKB-SubCell"/>
</dbReference>
<evidence type="ECO:0000256" key="10">
    <source>
        <dbReference type="HAMAP-Rule" id="MF_01043"/>
    </source>
</evidence>
<evidence type="ECO:0000313" key="11">
    <source>
        <dbReference type="EMBL" id="HGV54825.1"/>
    </source>
</evidence>
<keyword evidence="8 10" id="KW-0594">Phospholipid biosynthesis</keyword>
<dbReference type="EC" id="2.3.1.275" evidence="10"/>
<keyword evidence="5 10" id="KW-1133">Transmembrane helix</keyword>
<comment type="similarity">
    <text evidence="10">Belongs to the PlsY family.</text>
</comment>
<dbReference type="HAMAP" id="MF_01043">
    <property type="entry name" value="PlsY"/>
    <property type="match status" value="1"/>
</dbReference>
<dbReference type="NCBIfam" id="TIGR00023">
    <property type="entry name" value="glycerol-3-phosphate 1-O-acyltransferase PlsY"/>
    <property type="match status" value="1"/>
</dbReference>
<reference evidence="11" key="1">
    <citation type="journal article" date="2020" name="mSystems">
        <title>Genome- and Community-Level Interaction Insights into Carbon Utilization and Element Cycling Functions of Hydrothermarchaeota in Hydrothermal Sediment.</title>
        <authorList>
            <person name="Zhou Z."/>
            <person name="Liu Y."/>
            <person name="Xu W."/>
            <person name="Pan J."/>
            <person name="Luo Z.H."/>
            <person name="Li M."/>
        </authorList>
    </citation>
    <scope>NUCLEOTIDE SEQUENCE [LARGE SCALE GENOMIC DNA]</scope>
    <source>
        <strain evidence="11">SpSt-605</strain>
    </source>
</reference>
<keyword evidence="4 10" id="KW-0812">Transmembrane</keyword>
<name>A0A832GM22_9BACT</name>
<feature type="transmembrane region" description="Helical" evidence="10">
    <location>
        <begin position="143"/>
        <end position="162"/>
    </location>
</feature>
<feature type="transmembrane region" description="Helical" evidence="10">
    <location>
        <begin position="116"/>
        <end position="136"/>
    </location>
</feature>
<keyword evidence="9 10" id="KW-1208">Phospholipid metabolism</keyword>
<dbReference type="PANTHER" id="PTHR30309">
    <property type="entry name" value="INNER MEMBRANE PROTEIN YGIH"/>
    <property type="match status" value="1"/>
</dbReference>
<proteinExistence type="inferred from homology"/>
<comment type="subcellular location">
    <subcellularLocation>
        <location evidence="10">Cell membrane</location>
        <topology evidence="10">Multi-pass membrane protein</topology>
    </subcellularLocation>
</comment>